<accession>A0A346NDG3</accession>
<accession>A0A372KLI1</accession>
<evidence type="ECO:0000313" key="12">
    <source>
        <dbReference type="EMBL" id="RFU53130.1"/>
    </source>
</evidence>
<keyword evidence="4 8" id="KW-1003">Cell membrane</keyword>
<dbReference type="EMBL" id="QVQY01000008">
    <property type="protein sequence ID" value="RFU51254.1"/>
    <property type="molecule type" value="Genomic_DNA"/>
</dbReference>
<dbReference type="OrthoDB" id="9803495at2"/>
<dbReference type="Proteomes" id="UP000246115">
    <property type="component" value="Chromosome"/>
</dbReference>
<dbReference type="AlphaFoldDB" id="A0A372KLI1"/>
<feature type="transmembrane region" description="Helical" evidence="9">
    <location>
        <begin position="140"/>
        <end position="164"/>
    </location>
</feature>
<evidence type="ECO:0000256" key="9">
    <source>
        <dbReference type="SAM" id="Phobius"/>
    </source>
</evidence>
<dbReference type="Proteomes" id="UP000262901">
    <property type="component" value="Unassembled WGS sequence"/>
</dbReference>
<keyword evidence="15" id="KW-1185">Reference proteome</keyword>
<comment type="similarity">
    <text evidence="2 8">Belongs to the BioY family.</text>
</comment>
<comment type="subcellular location">
    <subcellularLocation>
        <location evidence="1 8">Cell membrane</location>
        <topology evidence="1 8">Multi-pass membrane protein</topology>
    </subcellularLocation>
</comment>
<dbReference type="PANTHER" id="PTHR34295:SF4">
    <property type="entry name" value="BIOTIN TRANSPORTER BIOY-RELATED"/>
    <property type="match status" value="1"/>
</dbReference>
<gene>
    <name evidence="10" type="ORF">DDV21_008150</name>
    <name evidence="11" type="ORF">DDV22_04410</name>
    <name evidence="12" type="ORF">DDV23_05990</name>
</gene>
<reference evidence="13" key="3">
    <citation type="submission" date="2018-08" db="EMBL/GenBank/DDBJ databases">
        <title>Streptococcus chenjunshii sp. nov., isolated from stools sample of the Tibetan antelope in the Qinghai-Tibet plateau, China.</title>
        <authorList>
            <person name="Tian Z."/>
        </authorList>
    </citation>
    <scope>NUCLEOTIDE SEQUENCE [LARGE SCALE GENOMIC DNA]</scope>
    <source>
        <strain evidence="13">Z15</strain>
    </source>
</reference>
<sequence>MTSKTLGLVLPALGAAVIAAASQLTIPLGSIPFTLQTLAVGLVATLFRKREAVLSLLLYLFLGAVGLPVFAGGTGGLAALIGPAAGFLWGFIGYAALTSALVSPKNSAPAVFAANILGDSVVFICGMLGLMFLAKMPLHSAFAAGVLPFILPDLGKLVIVTFLAKSLFRALKNEDYFT</sequence>
<evidence type="ECO:0000313" key="10">
    <source>
        <dbReference type="EMBL" id="AXQ79058.1"/>
    </source>
</evidence>
<protein>
    <recommendedName>
        <fullName evidence="8">Biotin transporter</fullName>
    </recommendedName>
</protein>
<dbReference type="Proteomes" id="UP000264056">
    <property type="component" value="Unassembled WGS sequence"/>
</dbReference>
<evidence type="ECO:0000313" key="15">
    <source>
        <dbReference type="Proteomes" id="UP000264056"/>
    </source>
</evidence>
<reference evidence="10" key="4">
    <citation type="journal article" date="2019" name="Int. J. Syst. Evol. Microbiol.">
        <title>Streptococcus chenjunshii sp. nov. isolated from feces of Tibetan antelopes.</title>
        <authorList>
            <person name="Tian Z."/>
            <person name="Lu S."/>
            <person name="Jin D."/>
            <person name="Yang J."/>
            <person name="Pu J."/>
            <person name="Lai X.H."/>
            <person name="Bai X.N."/>
            <person name="Wu X.M."/>
            <person name="Li J."/>
            <person name="Wang S."/>
            <person name="Xu J."/>
        </authorList>
    </citation>
    <scope>NUCLEOTIDE SEQUENCE</scope>
    <source>
        <strain evidence="10">Z15</strain>
    </source>
</reference>
<reference evidence="11 15" key="1">
    <citation type="submission" date="2018-08" db="EMBL/GenBank/DDBJ databases">
        <title>Draft genome of Streptococcus sp .nov. Z2.</title>
        <authorList>
            <person name="Tian Z."/>
        </authorList>
    </citation>
    <scope>NUCLEOTIDE SEQUENCE [LARGE SCALE GENOMIC DNA]</scope>
    <source>
        <strain evidence="11 15">Z2</strain>
    </source>
</reference>
<evidence type="ECO:0000256" key="8">
    <source>
        <dbReference type="PIRNR" id="PIRNR016661"/>
    </source>
</evidence>
<dbReference type="EMBL" id="CP031733">
    <property type="protein sequence ID" value="AXQ79058.1"/>
    <property type="molecule type" value="Genomic_DNA"/>
</dbReference>
<evidence type="ECO:0000256" key="7">
    <source>
        <dbReference type="ARBA" id="ARBA00023136"/>
    </source>
</evidence>
<dbReference type="EMBL" id="QVQZ01000011">
    <property type="protein sequence ID" value="RFU53130.1"/>
    <property type="molecule type" value="Genomic_DNA"/>
</dbReference>
<feature type="transmembrane region" description="Helical" evidence="9">
    <location>
        <begin position="31"/>
        <end position="47"/>
    </location>
</feature>
<feature type="transmembrane region" description="Helical" evidence="9">
    <location>
        <begin position="77"/>
        <end position="97"/>
    </location>
</feature>
<dbReference type="KEGG" id="schj:DDV21_008150"/>
<keyword evidence="6 9" id="KW-1133">Transmembrane helix</keyword>
<evidence type="ECO:0000256" key="5">
    <source>
        <dbReference type="ARBA" id="ARBA00022692"/>
    </source>
</evidence>
<dbReference type="Gene3D" id="1.10.1760.20">
    <property type="match status" value="1"/>
</dbReference>
<keyword evidence="7 8" id="KW-0472">Membrane</keyword>
<feature type="transmembrane region" description="Helical" evidence="9">
    <location>
        <begin position="54"/>
        <end position="71"/>
    </location>
</feature>
<dbReference type="PANTHER" id="PTHR34295">
    <property type="entry name" value="BIOTIN TRANSPORTER BIOY"/>
    <property type="match status" value="1"/>
</dbReference>
<dbReference type="InterPro" id="IPR003784">
    <property type="entry name" value="BioY"/>
</dbReference>
<dbReference type="GO" id="GO:0015225">
    <property type="term" value="F:biotin transmembrane transporter activity"/>
    <property type="evidence" value="ECO:0007669"/>
    <property type="project" value="UniProtKB-UniRule"/>
</dbReference>
<name>A0A372KLI1_9STRE</name>
<organism evidence="12 14">
    <name type="scientific">Streptococcus chenjunshii</name>
    <dbReference type="NCBI Taxonomy" id="2173853"/>
    <lineage>
        <taxon>Bacteria</taxon>
        <taxon>Bacillati</taxon>
        <taxon>Bacillota</taxon>
        <taxon>Bacilli</taxon>
        <taxon>Lactobacillales</taxon>
        <taxon>Streptococcaceae</taxon>
        <taxon>Streptococcus</taxon>
    </lineage>
</organism>
<evidence type="ECO:0000256" key="2">
    <source>
        <dbReference type="ARBA" id="ARBA00010692"/>
    </source>
</evidence>
<evidence type="ECO:0000256" key="1">
    <source>
        <dbReference type="ARBA" id="ARBA00004651"/>
    </source>
</evidence>
<evidence type="ECO:0000313" key="14">
    <source>
        <dbReference type="Proteomes" id="UP000262901"/>
    </source>
</evidence>
<evidence type="ECO:0000313" key="13">
    <source>
        <dbReference type="Proteomes" id="UP000246115"/>
    </source>
</evidence>
<keyword evidence="3 8" id="KW-0813">Transport</keyword>
<reference evidence="12 14" key="2">
    <citation type="submission" date="2018-08" db="EMBL/GenBank/DDBJ databases">
        <title>Draft genome of Streptococcus sp. nov. Z1.</title>
        <authorList>
            <person name="Tian Z."/>
        </authorList>
    </citation>
    <scope>NUCLEOTIDE SEQUENCE [LARGE SCALE GENOMIC DNA]</scope>
    <source>
        <strain evidence="12">Z1</strain>
        <strain evidence="14">Z1(2018)</strain>
    </source>
</reference>
<feature type="transmembrane region" description="Helical" evidence="9">
    <location>
        <begin position="109"/>
        <end position="134"/>
    </location>
</feature>
<evidence type="ECO:0000256" key="6">
    <source>
        <dbReference type="ARBA" id="ARBA00022989"/>
    </source>
</evidence>
<evidence type="ECO:0000313" key="11">
    <source>
        <dbReference type="EMBL" id="RFU51254.1"/>
    </source>
</evidence>
<keyword evidence="5 9" id="KW-0812">Transmembrane</keyword>
<evidence type="ECO:0000256" key="4">
    <source>
        <dbReference type="ARBA" id="ARBA00022475"/>
    </source>
</evidence>
<dbReference type="PIRSF" id="PIRSF016661">
    <property type="entry name" value="BioY"/>
    <property type="match status" value="1"/>
</dbReference>
<dbReference type="RefSeq" id="WP_116878208.1">
    <property type="nucleotide sequence ID" value="NZ_CP031733.1"/>
</dbReference>
<evidence type="ECO:0000256" key="3">
    <source>
        <dbReference type="ARBA" id="ARBA00022448"/>
    </source>
</evidence>
<proteinExistence type="inferred from homology"/>
<dbReference type="Pfam" id="PF02632">
    <property type="entry name" value="BioY"/>
    <property type="match status" value="1"/>
</dbReference>
<dbReference type="GO" id="GO:0005886">
    <property type="term" value="C:plasma membrane"/>
    <property type="evidence" value="ECO:0007669"/>
    <property type="project" value="UniProtKB-SubCell"/>
</dbReference>